<name>A0A7K1KMS2_9BACT</name>
<keyword evidence="5" id="KW-1185">Reference proteome</keyword>
<dbReference type="Gene3D" id="3.40.640.10">
    <property type="entry name" value="Type I PLP-dependent aspartate aminotransferase-like (Major domain)"/>
    <property type="match status" value="1"/>
</dbReference>
<keyword evidence="2 3" id="KW-0663">Pyridoxal phosphate</keyword>
<evidence type="ECO:0000256" key="2">
    <source>
        <dbReference type="PIRSR" id="PIRSR000390-2"/>
    </source>
</evidence>
<dbReference type="InterPro" id="IPR015421">
    <property type="entry name" value="PyrdxlP-dep_Trfase_major"/>
</dbReference>
<organism evidence="4 5">
    <name type="scientific">Pseudodesulfovibrio alkaliphilus</name>
    <dbReference type="NCBI Taxonomy" id="2661613"/>
    <lineage>
        <taxon>Bacteria</taxon>
        <taxon>Pseudomonadati</taxon>
        <taxon>Thermodesulfobacteriota</taxon>
        <taxon>Desulfovibrionia</taxon>
        <taxon>Desulfovibrionales</taxon>
        <taxon>Desulfovibrionaceae</taxon>
    </lineage>
</organism>
<proteinExistence type="inferred from homology"/>
<dbReference type="InterPro" id="IPR015422">
    <property type="entry name" value="PyrdxlP-dep_Trfase_small"/>
</dbReference>
<evidence type="ECO:0000313" key="4">
    <source>
        <dbReference type="EMBL" id="MUM77369.1"/>
    </source>
</evidence>
<dbReference type="Proteomes" id="UP000461162">
    <property type="component" value="Unassembled WGS sequence"/>
</dbReference>
<protein>
    <submittedName>
        <fullName evidence="4">Transcriptional regulator</fullName>
    </submittedName>
</protein>
<dbReference type="AlphaFoldDB" id="A0A7K1KMS2"/>
<dbReference type="SUPFAM" id="SSF53383">
    <property type="entry name" value="PLP-dependent transferases"/>
    <property type="match status" value="1"/>
</dbReference>
<comment type="similarity">
    <text evidence="3">Belongs to the DegT/DnrJ/EryC1 family.</text>
</comment>
<gene>
    <name evidence="4" type="ORF">GKC30_06965</name>
</gene>
<feature type="active site" description="Proton acceptor" evidence="1">
    <location>
        <position position="189"/>
    </location>
</feature>
<evidence type="ECO:0000313" key="5">
    <source>
        <dbReference type="Proteomes" id="UP000461162"/>
    </source>
</evidence>
<evidence type="ECO:0000256" key="1">
    <source>
        <dbReference type="PIRSR" id="PIRSR000390-1"/>
    </source>
</evidence>
<dbReference type="GO" id="GO:0008483">
    <property type="term" value="F:transaminase activity"/>
    <property type="evidence" value="ECO:0007669"/>
    <property type="project" value="TreeGrafter"/>
</dbReference>
<dbReference type="GO" id="GO:0000271">
    <property type="term" value="P:polysaccharide biosynthetic process"/>
    <property type="evidence" value="ECO:0007669"/>
    <property type="project" value="TreeGrafter"/>
</dbReference>
<evidence type="ECO:0000256" key="3">
    <source>
        <dbReference type="RuleBase" id="RU004508"/>
    </source>
</evidence>
<accession>A0A7K1KMS2</accession>
<dbReference type="PIRSF" id="PIRSF000390">
    <property type="entry name" value="PLP_StrS"/>
    <property type="match status" value="1"/>
</dbReference>
<dbReference type="EMBL" id="WODC01000003">
    <property type="protein sequence ID" value="MUM77369.1"/>
    <property type="molecule type" value="Genomic_DNA"/>
</dbReference>
<dbReference type="Pfam" id="PF01041">
    <property type="entry name" value="DegT_DnrJ_EryC1"/>
    <property type="match status" value="1"/>
</dbReference>
<dbReference type="InterPro" id="IPR000653">
    <property type="entry name" value="DegT/StrS_aminotransferase"/>
</dbReference>
<dbReference type="InterPro" id="IPR015424">
    <property type="entry name" value="PyrdxlP-dep_Trfase"/>
</dbReference>
<comment type="caution">
    <text evidence="4">The sequence shown here is derived from an EMBL/GenBank/DDBJ whole genome shotgun (WGS) entry which is preliminary data.</text>
</comment>
<dbReference type="RefSeq" id="WP_155933432.1">
    <property type="nucleotide sequence ID" value="NZ_WODC01000003.1"/>
</dbReference>
<dbReference type="GO" id="GO:0030170">
    <property type="term" value="F:pyridoxal phosphate binding"/>
    <property type="evidence" value="ECO:0007669"/>
    <property type="project" value="TreeGrafter"/>
</dbReference>
<dbReference type="CDD" id="cd00616">
    <property type="entry name" value="AHBA_syn"/>
    <property type="match status" value="1"/>
</dbReference>
<dbReference type="PANTHER" id="PTHR30244">
    <property type="entry name" value="TRANSAMINASE"/>
    <property type="match status" value="1"/>
</dbReference>
<dbReference type="PANTHER" id="PTHR30244:SF42">
    <property type="entry name" value="UDP-2-ACETAMIDO-2-DEOXY-3-OXO-D-GLUCURONATE AMINOTRANSFERASE"/>
    <property type="match status" value="1"/>
</dbReference>
<sequence>MTEKIPFMRLDRQFAEHRSEFMDAVEGVFTHGRVLQGQEVTDLEGRVAGLFGLGRCACVGSGTDALVLAMKALCIKPGVKVAVTDLSFVASASAIVLAGGIPVFVDVEPDTGLCRSDVLVKLLKSGEVGGVVAVHLYGQMMELSEVFAAADEAGAFVIEDAAQVLGATRRGMGPGRHSHATCVSFDPTKVIGAQGSGGAVLTDDPEIDERIKRLRYHGHAGERRYSEIGHNSQLPTVQAALINVKLNHEADWRARRIEIAGQFTETLNGIDAIAAPLVLPDNSHIFHKYVMRVDGDRDGLAAFLKERGVVTAVHYSLPLHRQPCFAGCHETAGTLAGSVKLTNEVLSLPIYPELTDAEVSRICRALKEWRR</sequence>
<dbReference type="Gene3D" id="3.90.1150.10">
    <property type="entry name" value="Aspartate Aminotransferase, domain 1"/>
    <property type="match status" value="1"/>
</dbReference>
<reference evidence="4 5" key="1">
    <citation type="submission" date="2019-11" db="EMBL/GenBank/DDBJ databases">
        <title>Pseudodesulfovibrio alkaliphilus, sp. nov., an alkaliphilic sulfate-reducing bacteria from mud volcano of Taman peninsula, Russia.</title>
        <authorList>
            <person name="Frolova A."/>
            <person name="Merkel A.Y."/>
            <person name="Slobodkin A.I."/>
        </authorList>
    </citation>
    <scope>NUCLEOTIDE SEQUENCE [LARGE SCALE GENOMIC DNA]</scope>
    <source>
        <strain evidence="4 5">F-1</strain>
    </source>
</reference>
<feature type="modified residue" description="N6-(pyridoxal phosphate)lysine" evidence="2">
    <location>
        <position position="189"/>
    </location>
</feature>